<dbReference type="Proteomes" id="UP000499080">
    <property type="component" value="Unassembled WGS sequence"/>
</dbReference>
<evidence type="ECO:0000259" key="1">
    <source>
        <dbReference type="Pfam" id="PF03184"/>
    </source>
</evidence>
<dbReference type="GO" id="GO:0005634">
    <property type="term" value="C:nucleus"/>
    <property type="evidence" value="ECO:0007669"/>
    <property type="project" value="TreeGrafter"/>
</dbReference>
<dbReference type="OrthoDB" id="6428588at2759"/>
<evidence type="ECO:0000313" key="3">
    <source>
        <dbReference type="Proteomes" id="UP000499080"/>
    </source>
</evidence>
<organism evidence="2 3">
    <name type="scientific">Araneus ventricosus</name>
    <name type="common">Orbweaver spider</name>
    <name type="synonym">Epeira ventricosa</name>
    <dbReference type="NCBI Taxonomy" id="182803"/>
    <lineage>
        <taxon>Eukaryota</taxon>
        <taxon>Metazoa</taxon>
        <taxon>Ecdysozoa</taxon>
        <taxon>Arthropoda</taxon>
        <taxon>Chelicerata</taxon>
        <taxon>Arachnida</taxon>
        <taxon>Araneae</taxon>
        <taxon>Araneomorphae</taxon>
        <taxon>Entelegynae</taxon>
        <taxon>Araneoidea</taxon>
        <taxon>Araneidae</taxon>
        <taxon>Araneus</taxon>
    </lineage>
</organism>
<feature type="domain" description="DDE-1" evidence="1">
    <location>
        <begin position="19"/>
        <end position="123"/>
    </location>
</feature>
<dbReference type="InterPro" id="IPR004875">
    <property type="entry name" value="DDE_SF_endonuclease_dom"/>
</dbReference>
<dbReference type="PANTHER" id="PTHR19303">
    <property type="entry name" value="TRANSPOSON"/>
    <property type="match status" value="1"/>
</dbReference>
<dbReference type="PANTHER" id="PTHR19303:SF16">
    <property type="entry name" value="JERKY PROTEIN HOMOLOG-LIKE"/>
    <property type="match status" value="1"/>
</dbReference>
<gene>
    <name evidence="2" type="ORF">AVEN_268865_1</name>
</gene>
<sequence>MVSFRIYSICKKTSHKSQKLPIKALLVLDNAPSHPSEKELKDSNIQAVFLTPNVTALIQPMDQGVIESVKRRYRRKLLTALSGEDGKNTSVIDLLKQINIKNVVYMMAESCSEIPESTLVKSWKKFEFGLQIKSVKKRRSFPQRYLQPTFYQHLNISMDVKTSMQKTWSNGWPLTRISSKRLCRMKTPSAPSQMGFKAMMVATTSLKIPHPSYLIRIEWKLYKRHYAMWSSSHQLPPLM</sequence>
<proteinExistence type="predicted"/>
<evidence type="ECO:0000313" key="2">
    <source>
        <dbReference type="EMBL" id="GBM32946.1"/>
    </source>
</evidence>
<comment type="caution">
    <text evidence="2">The sequence shown here is derived from an EMBL/GenBank/DDBJ whole genome shotgun (WGS) entry which is preliminary data.</text>
</comment>
<dbReference type="InterPro" id="IPR050863">
    <property type="entry name" value="CenT-Element_Derived"/>
</dbReference>
<name>A0A4Y2EY42_ARAVE</name>
<protein>
    <recommendedName>
        <fullName evidence="1">DDE-1 domain-containing protein</fullName>
    </recommendedName>
</protein>
<dbReference type="Pfam" id="PF03184">
    <property type="entry name" value="DDE_1"/>
    <property type="match status" value="1"/>
</dbReference>
<dbReference type="GO" id="GO:0003677">
    <property type="term" value="F:DNA binding"/>
    <property type="evidence" value="ECO:0007669"/>
    <property type="project" value="TreeGrafter"/>
</dbReference>
<keyword evidence="3" id="KW-1185">Reference proteome</keyword>
<dbReference type="EMBL" id="BGPR01000721">
    <property type="protein sequence ID" value="GBM32946.1"/>
    <property type="molecule type" value="Genomic_DNA"/>
</dbReference>
<accession>A0A4Y2EY42</accession>
<dbReference type="AlphaFoldDB" id="A0A4Y2EY42"/>
<reference evidence="2 3" key="1">
    <citation type="journal article" date="2019" name="Sci. Rep.">
        <title>Orb-weaving spider Araneus ventricosus genome elucidates the spidroin gene catalogue.</title>
        <authorList>
            <person name="Kono N."/>
            <person name="Nakamura H."/>
            <person name="Ohtoshi R."/>
            <person name="Moran D.A.P."/>
            <person name="Shinohara A."/>
            <person name="Yoshida Y."/>
            <person name="Fujiwara M."/>
            <person name="Mori M."/>
            <person name="Tomita M."/>
            <person name="Arakawa K."/>
        </authorList>
    </citation>
    <scope>NUCLEOTIDE SEQUENCE [LARGE SCALE GENOMIC DNA]</scope>
</reference>